<keyword evidence="2" id="KW-1185">Reference proteome</keyword>
<gene>
    <name evidence="1" type="ORF">Pan14r_51930</name>
</gene>
<comment type="caution">
    <text evidence="1">The sequence shown here is derived from an EMBL/GenBank/DDBJ whole genome shotgun (WGS) entry which is preliminary data.</text>
</comment>
<name>A0A5C5XR00_9PLAN</name>
<evidence type="ECO:0000313" key="2">
    <source>
        <dbReference type="Proteomes" id="UP000317238"/>
    </source>
</evidence>
<dbReference type="EMBL" id="SJPL01000002">
    <property type="protein sequence ID" value="TWT65646.1"/>
    <property type="molecule type" value="Genomic_DNA"/>
</dbReference>
<reference evidence="1 2" key="1">
    <citation type="submission" date="2019-02" db="EMBL/GenBank/DDBJ databases">
        <title>Deep-cultivation of Planctomycetes and their phenomic and genomic characterization uncovers novel biology.</title>
        <authorList>
            <person name="Wiegand S."/>
            <person name="Jogler M."/>
            <person name="Boedeker C."/>
            <person name="Pinto D."/>
            <person name="Vollmers J."/>
            <person name="Rivas-Marin E."/>
            <person name="Kohn T."/>
            <person name="Peeters S.H."/>
            <person name="Heuer A."/>
            <person name="Rast P."/>
            <person name="Oberbeckmann S."/>
            <person name="Bunk B."/>
            <person name="Jeske O."/>
            <person name="Meyerdierks A."/>
            <person name="Storesund J.E."/>
            <person name="Kallscheuer N."/>
            <person name="Luecker S."/>
            <person name="Lage O.M."/>
            <person name="Pohl T."/>
            <person name="Merkel B.J."/>
            <person name="Hornburger P."/>
            <person name="Mueller R.-W."/>
            <person name="Bruemmer F."/>
            <person name="Labrenz M."/>
            <person name="Spormann A.M."/>
            <person name="Op Den Camp H."/>
            <person name="Overmann J."/>
            <person name="Amann R."/>
            <person name="Jetten M.S.M."/>
            <person name="Mascher T."/>
            <person name="Medema M.H."/>
            <person name="Devos D.P."/>
            <person name="Kaster A.-K."/>
            <person name="Ovreas L."/>
            <person name="Rohde M."/>
            <person name="Galperin M.Y."/>
            <person name="Jogler C."/>
        </authorList>
    </citation>
    <scope>NUCLEOTIDE SEQUENCE [LARGE SCALE GENOMIC DNA]</scope>
    <source>
        <strain evidence="1 2">Pan14r</strain>
    </source>
</reference>
<dbReference type="AlphaFoldDB" id="A0A5C5XR00"/>
<proteinExistence type="predicted"/>
<organism evidence="1 2">
    <name type="scientific">Crateriforma conspicua</name>
    <dbReference type="NCBI Taxonomy" id="2527996"/>
    <lineage>
        <taxon>Bacteria</taxon>
        <taxon>Pseudomonadati</taxon>
        <taxon>Planctomycetota</taxon>
        <taxon>Planctomycetia</taxon>
        <taxon>Planctomycetales</taxon>
        <taxon>Planctomycetaceae</taxon>
        <taxon>Crateriforma</taxon>
    </lineage>
</organism>
<protein>
    <submittedName>
        <fullName evidence="1">Uncharacterized protein</fullName>
    </submittedName>
</protein>
<accession>A0A5C5XR00</accession>
<dbReference type="Proteomes" id="UP000317238">
    <property type="component" value="Unassembled WGS sequence"/>
</dbReference>
<sequence length="53" mass="6240">MLRCEPITTLVERFGWARVYEAGFHVFGFPAFWDPSLKQVLDLKSFLEQQHVV</sequence>
<evidence type="ECO:0000313" key="1">
    <source>
        <dbReference type="EMBL" id="TWT65646.1"/>
    </source>
</evidence>